<evidence type="ECO:0000313" key="3">
    <source>
        <dbReference type="EMBL" id="GGX61088.1"/>
    </source>
</evidence>
<comment type="caution">
    <text evidence="3">The sequence shown here is derived from an EMBL/GenBank/DDBJ whole genome shotgun (WGS) entry which is preliminary data.</text>
</comment>
<dbReference type="Pfam" id="PF00378">
    <property type="entry name" value="ECH_1"/>
    <property type="match status" value="1"/>
</dbReference>
<dbReference type="SUPFAM" id="SSF52096">
    <property type="entry name" value="ClpP/crotonase"/>
    <property type="match status" value="1"/>
</dbReference>
<feature type="compositionally biased region" description="Basic and acidic residues" evidence="2">
    <location>
        <begin position="347"/>
        <end position="364"/>
    </location>
</feature>
<reference evidence="3" key="1">
    <citation type="journal article" date="2014" name="Int. J. Syst. Evol. Microbiol.">
        <title>Complete genome sequence of Corynebacterium casei LMG S-19264T (=DSM 44701T), isolated from a smear-ripened cheese.</title>
        <authorList>
            <consortium name="US DOE Joint Genome Institute (JGI-PGF)"/>
            <person name="Walter F."/>
            <person name="Albersmeier A."/>
            <person name="Kalinowski J."/>
            <person name="Ruckert C."/>
        </authorList>
    </citation>
    <scope>NUCLEOTIDE SEQUENCE</scope>
    <source>
        <strain evidence="3">JCM 4956</strain>
    </source>
</reference>
<protein>
    <recommendedName>
        <fullName evidence="5">Enoyl-CoA hydratase</fullName>
    </recommendedName>
</protein>
<evidence type="ECO:0000313" key="4">
    <source>
        <dbReference type="Proteomes" id="UP000645555"/>
    </source>
</evidence>
<reference evidence="3" key="2">
    <citation type="submission" date="2020-09" db="EMBL/GenBank/DDBJ databases">
        <authorList>
            <person name="Sun Q."/>
            <person name="Ohkuma M."/>
        </authorList>
    </citation>
    <scope>NUCLEOTIDE SEQUENCE</scope>
    <source>
        <strain evidence="3">JCM 4956</strain>
    </source>
</reference>
<dbReference type="AlphaFoldDB" id="A0A918KHI3"/>
<evidence type="ECO:0000256" key="1">
    <source>
        <dbReference type="ARBA" id="ARBA00005254"/>
    </source>
</evidence>
<dbReference type="NCBIfam" id="NF005925">
    <property type="entry name" value="PRK07938.1"/>
    <property type="match status" value="1"/>
</dbReference>
<accession>A0A918KHI3</accession>
<dbReference type="CDD" id="cd06558">
    <property type="entry name" value="crotonase-like"/>
    <property type="match status" value="1"/>
</dbReference>
<feature type="compositionally biased region" description="Gly residues" evidence="2">
    <location>
        <begin position="331"/>
        <end position="341"/>
    </location>
</feature>
<evidence type="ECO:0000256" key="2">
    <source>
        <dbReference type="SAM" id="MobiDB-lite"/>
    </source>
</evidence>
<dbReference type="PANTHER" id="PTHR43149">
    <property type="entry name" value="ENOYL-COA HYDRATASE"/>
    <property type="match status" value="1"/>
</dbReference>
<dbReference type="InterPro" id="IPR045002">
    <property type="entry name" value="Ech1-like"/>
</dbReference>
<comment type="similarity">
    <text evidence="1">Belongs to the enoyl-CoA hydratase/isomerase family.</text>
</comment>
<dbReference type="InterPro" id="IPR029045">
    <property type="entry name" value="ClpP/crotonase-like_dom_sf"/>
</dbReference>
<keyword evidence="4" id="KW-1185">Reference proteome</keyword>
<feature type="compositionally biased region" description="Low complexity" evidence="2">
    <location>
        <begin position="264"/>
        <end position="274"/>
    </location>
</feature>
<name>A0A918KHI3_9ACTN</name>
<dbReference type="EMBL" id="BMWD01000009">
    <property type="protein sequence ID" value="GGX61088.1"/>
    <property type="molecule type" value="Genomic_DNA"/>
</dbReference>
<dbReference type="Proteomes" id="UP000645555">
    <property type="component" value="Unassembled WGS sequence"/>
</dbReference>
<feature type="region of interest" description="Disordered" evidence="2">
    <location>
        <begin position="244"/>
        <end position="364"/>
    </location>
</feature>
<proteinExistence type="inferred from homology"/>
<dbReference type="Gene3D" id="3.90.226.10">
    <property type="entry name" value="2-enoyl-CoA Hydratase, Chain A, domain 1"/>
    <property type="match status" value="1"/>
</dbReference>
<organism evidence="3 4">
    <name type="scientific">Streptomyces fructofermentans</name>
    <dbReference type="NCBI Taxonomy" id="152141"/>
    <lineage>
        <taxon>Bacteria</taxon>
        <taxon>Bacillati</taxon>
        <taxon>Actinomycetota</taxon>
        <taxon>Actinomycetes</taxon>
        <taxon>Kitasatosporales</taxon>
        <taxon>Streptomycetaceae</taxon>
        <taxon>Streptomyces</taxon>
    </lineage>
</organism>
<gene>
    <name evidence="3" type="ORF">GCM10010515_31110</name>
</gene>
<dbReference type="PANTHER" id="PTHR43149:SF1">
    <property type="entry name" value="DELTA(3,5)-DELTA(2,4)-DIENOYL-COA ISOMERASE, MITOCHONDRIAL"/>
    <property type="match status" value="1"/>
</dbReference>
<dbReference type="InterPro" id="IPR001753">
    <property type="entry name" value="Enoyl-CoA_hydra/iso"/>
</dbReference>
<dbReference type="GO" id="GO:0051750">
    <property type="term" value="F:delta(3,5)-delta(2,4)-dienoyl-CoA isomerase activity"/>
    <property type="evidence" value="ECO:0007669"/>
    <property type="project" value="TreeGrafter"/>
</dbReference>
<evidence type="ECO:0008006" key="5">
    <source>
        <dbReference type="Google" id="ProtNLM"/>
    </source>
</evidence>
<sequence>MGVSTSSPEKGISVVTVDFPPVNALPVRGWFELADAVRAAGRDAEVRCVVLTARGRGFNAGVDIKEMQRDSGEATGHGVLRGANRGCAEAFAAVYECEVPVVAAVHGFCLGGGIGLVGNADAIVASEDAVFGLPELDRGALGAATHLARLVPQHLMRALYYTSRTATAAELHAHGSVWRVVPGAELPGAAMELAREIAGKDGVLIRLAKAAINGIDPVDVRRSYRFEQGFTFEANLSGVADRVRAGFGRPDGPTGEPATGGGAAVDDGQAVGDGPTVGDGAAAGDGQAVGDRPTAGDEPETGDGPPVRDEPETGDGPETGDARRAWQDRATGGGPAGGERAVGGPVDGREPAGEERAVGGGEGR</sequence>